<sequence length="381" mass="42384">MQVLRRKKAYEGICAIYSNLAGAFFILVESAPQKPQRVCSPLLRRPALFPSSIPTNTKRGEAAAKRATPSQRMVTATAPEDVVQPPSEAKGAKGDAKTKQSDTQGRGGGGGGGGGGKGKKRKNKEVFIYGNYRNYYGYRIDRNVGEDPRLGIFRKEWFAGKDCLDIGCNQGLVTIGLARKFECRSILGVDIDSGLIETAKWNLRTIGQAGKVATKSAKVHNSSDSTTQSCPEGVVSDVSNGNISEHKQHDLFEIVSFRPDNFVKSTHKYSEQYDTIMCLSVTKWIHLNWGDDGIITLFVKIWSLLRPGGIFIMEPQPWTSYRKNRLVSEVARENFHDICIHPEKFREILLDKVGFRSVEVITDRLVGSVIGFDRPIEVYHK</sequence>
<dbReference type="EnsemblPlants" id="AVESA.00010b.r2.5CG0928790.1">
    <property type="protein sequence ID" value="AVESA.00010b.r2.5CG0928790.1.CDS"/>
    <property type="gene ID" value="AVESA.00010b.r2.5CG0928790"/>
</dbReference>
<name>A0ACD5Y8J4_AVESA</name>
<accession>A0ACD5Y8J4</accession>
<dbReference type="Proteomes" id="UP001732700">
    <property type="component" value="Chromosome 5C"/>
</dbReference>
<evidence type="ECO:0000313" key="1">
    <source>
        <dbReference type="EnsemblPlants" id="AVESA.00010b.r2.5CG0928790.1.CDS"/>
    </source>
</evidence>
<organism evidence="1 2">
    <name type="scientific">Avena sativa</name>
    <name type="common">Oat</name>
    <dbReference type="NCBI Taxonomy" id="4498"/>
    <lineage>
        <taxon>Eukaryota</taxon>
        <taxon>Viridiplantae</taxon>
        <taxon>Streptophyta</taxon>
        <taxon>Embryophyta</taxon>
        <taxon>Tracheophyta</taxon>
        <taxon>Spermatophyta</taxon>
        <taxon>Magnoliopsida</taxon>
        <taxon>Liliopsida</taxon>
        <taxon>Poales</taxon>
        <taxon>Poaceae</taxon>
        <taxon>BOP clade</taxon>
        <taxon>Pooideae</taxon>
        <taxon>Poodae</taxon>
        <taxon>Poeae</taxon>
        <taxon>Poeae Chloroplast Group 1 (Aveneae type)</taxon>
        <taxon>Aveninae</taxon>
        <taxon>Avena</taxon>
    </lineage>
</organism>
<protein>
    <submittedName>
        <fullName evidence="1">Uncharacterized protein</fullName>
    </submittedName>
</protein>
<reference evidence="1" key="2">
    <citation type="submission" date="2025-09" db="UniProtKB">
        <authorList>
            <consortium name="EnsemblPlants"/>
        </authorList>
    </citation>
    <scope>IDENTIFICATION</scope>
</reference>
<evidence type="ECO:0000313" key="2">
    <source>
        <dbReference type="Proteomes" id="UP001732700"/>
    </source>
</evidence>
<proteinExistence type="predicted"/>
<keyword evidence="2" id="KW-1185">Reference proteome</keyword>
<reference evidence="1" key="1">
    <citation type="submission" date="2021-05" db="EMBL/GenBank/DDBJ databases">
        <authorList>
            <person name="Scholz U."/>
            <person name="Mascher M."/>
            <person name="Fiebig A."/>
        </authorList>
    </citation>
    <scope>NUCLEOTIDE SEQUENCE [LARGE SCALE GENOMIC DNA]</scope>
</reference>